<dbReference type="Pfam" id="PF00583">
    <property type="entry name" value="Acetyltransf_1"/>
    <property type="match status" value="2"/>
</dbReference>
<evidence type="ECO:0000313" key="3">
    <source>
        <dbReference type="Proteomes" id="UP001431532"/>
    </source>
</evidence>
<accession>A0AAW6U5B3</accession>
<dbReference type="SUPFAM" id="SSF55729">
    <property type="entry name" value="Acyl-CoA N-acyltransferases (Nat)"/>
    <property type="match status" value="2"/>
</dbReference>
<proteinExistence type="predicted"/>
<dbReference type="InterPro" id="IPR000182">
    <property type="entry name" value="GNAT_dom"/>
</dbReference>
<dbReference type="InterPro" id="IPR016181">
    <property type="entry name" value="Acyl_CoA_acyltransferase"/>
</dbReference>
<dbReference type="RefSeq" id="WP_282838516.1">
    <property type="nucleotide sequence ID" value="NZ_JASCXW010000001.1"/>
</dbReference>
<organism evidence="2 3">
    <name type="scientific">Peloplasma aerotolerans</name>
    <dbReference type="NCBI Taxonomy" id="3044389"/>
    <lineage>
        <taxon>Bacteria</taxon>
        <taxon>Bacillati</taxon>
        <taxon>Mycoplasmatota</taxon>
        <taxon>Mollicutes</taxon>
        <taxon>Acholeplasmatales</taxon>
        <taxon>Acholeplasmataceae</taxon>
        <taxon>Peloplasma</taxon>
    </lineage>
</organism>
<dbReference type="AlphaFoldDB" id="A0AAW6U5B3"/>
<dbReference type="Gene3D" id="3.40.630.30">
    <property type="match status" value="2"/>
</dbReference>
<feature type="domain" description="N-acetyltransferase" evidence="1">
    <location>
        <begin position="193"/>
        <end position="322"/>
    </location>
</feature>
<reference evidence="2" key="1">
    <citation type="submission" date="2023-05" db="EMBL/GenBank/DDBJ databases">
        <title>Mariniplasma microaerophilum sp. nov., a novel anaerobic mollicute isolated from terrestrial mud volcano, Taman Peninsula, Russia.</title>
        <authorList>
            <person name="Khomyakova M.A."/>
            <person name="Merkel A.Y."/>
            <person name="Slobodkin A.I."/>
        </authorList>
    </citation>
    <scope>NUCLEOTIDE SEQUENCE</scope>
    <source>
        <strain evidence="2">M4Ah</strain>
    </source>
</reference>
<name>A0AAW6U5B3_9MOLU</name>
<gene>
    <name evidence="2" type="ORF">QJ521_00915</name>
</gene>
<dbReference type="PANTHER" id="PTHR43072">
    <property type="entry name" value="N-ACETYLTRANSFERASE"/>
    <property type="match status" value="1"/>
</dbReference>
<evidence type="ECO:0000313" key="2">
    <source>
        <dbReference type="EMBL" id="MDI6452110.1"/>
    </source>
</evidence>
<evidence type="ECO:0000259" key="1">
    <source>
        <dbReference type="PROSITE" id="PS51186"/>
    </source>
</evidence>
<dbReference type="PANTHER" id="PTHR43072:SF60">
    <property type="entry name" value="L-2,4-DIAMINOBUTYRIC ACID ACETYLTRANSFERASE"/>
    <property type="match status" value="1"/>
</dbReference>
<feature type="domain" description="N-acetyltransferase" evidence="1">
    <location>
        <begin position="1"/>
        <end position="180"/>
    </location>
</feature>
<comment type="caution">
    <text evidence="2">The sequence shown here is derived from an EMBL/GenBank/DDBJ whole genome shotgun (WGS) entry which is preliminary data.</text>
</comment>
<dbReference type="CDD" id="cd04301">
    <property type="entry name" value="NAT_SF"/>
    <property type="match status" value="2"/>
</dbReference>
<keyword evidence="2" id="KW-0808">Transferase</keyword>
<keyword evidence="2" id="KW-0012">Acyltransferase</keyword>
<dbReference type="Proteomes" id="UP001431532">
    <property type="component" value="Unassembled WGS sequence"/>
</dbReference>
<sequence length="322" mass="37413">MTIREINQDDLTNALTFWNNSIKRESMIYKSLDQDSFSSKFLKSDLNIEIKTYLYTEHQIIYGFISGSIDLDKQKAYISTVLVDQDHRRKGIASVLLNHFEDYIKTKYPFIQSIDIVFFNPIHLEWIIPNTMSHIHPNAPGIDENSSGYHFFKHHGYIEYAKQNSYYQNILGYTYSRHIEQVFESLGEKHISVTFYDSSKHIGFDELFNNLNNENWSVEITRGIKQHEPILIALHHDKFIGFTGPLKVESNLRGYFAGIGIHSDYRGLGIGKALFSVLCMELKNLGAHYMSLFTGNNNPARNIYEKEGFNIVRSWSNMRKTI</sequence>
<dbReference type="GO" id="GO:0016747">
    <property type="term" value="F:acyltransferase activity, transferring groups other than amino-acyl groups"/>
    <property type="evidence" value="ECO:0007669"/>
    <property type="project" value="InterPro"/>
</dbReference>
<dbReference type="EMBL" id="JASCXW010000001">
    <property type="protein sequence ID" value="MDI6452110.1"/>
    <property type="molecule type" value="Genomic_DNA"/>
</dbReference>
<dbReference type="EC" id="2.3.1.-" evidence="2"/>
<protein>
    <submittedName>
        <fullName evidence="2">GNAT family N-acetyltransferase</fullName>
        <ecNumber evidence="2">2.3.1.-</ecNumber>
    </submittedName>
</protein>
<dbReference type="PROSITE" id="PS51186">
    <property type="entry name" value="GNAT"/>
    <property type="match status" value="2"/>
</dbReference>
<keyword evidence="3" id="KW-1185">Reference proteome</keyword>